<gene>
    <name evidence="2" type="ORF">AVEN_23630_1</name>
</gene>
<dbReference type="Proteomes" id="UP000499080">
    <property type="component" value="Unassembled WGS sequence"/>
</dbReference>
<evidence type="ECO:0000313" key="3">
    <source>
        <dbReference type="Proteomes" id="UP000499080"/>
    </source>
</evidence>
<accession>A0A4Y2BHP2</accession>
<evidence type="ECO:0000313" key="2">
    <source>
        <dbReference type="EMBL" id="GBL91568.1"/>
    </source>
</evidence>
<protein>
    <submittedName>
        <fullName evidence="2">Uncharacterized protein</fullName>
    </submittedName>
</protein>
<keyword evidence="3" id="KW-1185">Reference proteome</keyword>
<dbReference type="AlphaFoldDB" id="A0A4Y2BHP2"/>
<feature type="compositionally biased region" description="Basic and acidic residues" evidence="1">
    <location>
        <begin position="117"/>
        <end position="128"/>
    </location>
</feature>
<name>A0A4Y2BHP2_ARAVE</name>
<proteinExistence type="predicted"/>
<organism evidence="2 3">
    <name type="scientific">Araneus ventricosus</name>
    <name type="common">Orbweaver spider</name>
    <name type="synonym">Epeira ventricosa</name>
    <dbReference type="NCBI Taxonomy" id="182803"/>
    <lineage>
        <taxon>Eukaryota</taxon>
        <taxon>Metazoa</taxon>
        <taxon>Ecdysozoa</taxon>
        <taxon>Arthropoda</taxon>
        <taxon>Chelicerata</taxon>
        <taxon>Arachnida</taxon>
        <taxon>Araneae</taxon>
        <taxon>Araneomorphae</taxon>
        <taxon>Entelegynae</taxon>
        <taxon>Araneoidea</taxon>
        <taxon>Araneidae</taxon>
        <taxon>Araneus</taxon>
    </lineage>
</organism>
<reference evidence="2 3" key="1">
    <citation type="journal article" date="2019" name="Sci. Rep.">
        <title>Orb-weaving spider Araneus ventricosus genome elucidates the spidroin gene catalogue.</title>
        <authorList>
            <person name="Kono N."/>
            <person name="Nakamura H."/>
            <person name="Ohtoshi R."/>
            <person name="Moran D.A.P."/>
            <person name="Shinohara A."/>
            <person name="Yoshida Y."/>
            <person name="Fujiwara M."/>
            <person name="Mori M."/>
            <person name="Tomita M."/>
            <person name="Arakawa K."/>
        </authorList>
    </citation>
    <scope>NUCLEOTIDE SEQUENCE [LARGE SCALE GENOMIC DNA]</scope>
</reference>
<comment type="caution">
    <text evidence="2">The sequence shown here is derived from an EMBL/GenBank/DDBJ whole genome shotgun (WGS) entry which is preliminary data.</text>
</comment>
<feature type="region of interest" description="Disordered" evidence="1">
    <location>
        <begin position="77"/>
        <end position="128"/>
    </location>
</feature>
<evidence type="ECO:0000256" key="1">
    <source>
        <dbReference type="SAM" id="MobiDB-lite"/>
    </source>
</evidence>
<dbReference type="EMBL" id="BGPR01000080">
    <property type="protein sequence ID" value="GBL91568.1"/>
    <property type="molecule type" value="Genomic_DNA"/>
</dbReference>
<feature type="compositionally biased region" description="Acidic residues" evidence="1">
    <location>
        <begin position="105"/>
        <end position="116"/>
    </location>
</feature>
<sequence length="128" mass="14461">MILKSFCCQRSNDEEGNVEFPLIVRLIPGGSKRGDKTKCWPEGNLVRFLSKGDELGRKKVVLPAYLSQEVFLNSEQHSVVSEDLSKKMPAEDESDALNLNGEVTEYSDQETDAQSDWEDKPVHEEDND</sequence>